<name>A0AAW1LZU6_POPJA</name>
<dbReference type="EMBL" id="JASPKY010000076">
    <property type="protein sequence ID" value="KAK9739347.1"/>
    <property type="molecule type" value="Genomic_DNA"/>
</dbReference>
<proteinExistence type="predicted"/>
<gene>
    <name evidence="2" type="ORF">QE152_g9152</name>
</gene>
<organism evidence="2 3">
    <name type="scientific">Popillia japonica</name>
    <name type="common">Japanese beetle</name>
    <dbReference type="NCBI Taxonomy" id="7064"/>
    <lineage>
        <taxon>Eukaryota</taxon>
        <taxon>Metazoa</taxon>
        <taxon>Ecdysozoa</taxon>
        <taxon>Arthropoda</taxon>
        <taxon>Hexapoda</taxon>
        <taxon>Insecta</taxon>
        <taxon>Pterygota</taxon>
        <taxon>Neoptera</taxon>
        <taxon>Endopterygota</taxon>
        <taxon>Coleoptera</taxon>
        <taxon>Polyphaga</taxon>
        <taxon>Scarabaeiformia</taxon>
        <taxon>Scarabaeidae</taxon>
        <taxon>Rutelinae</taxon>
        <taxon>Popillia</taxon>
    </lineage>
</organism>
<dbReference type="Proteomes" id="UP001458880">
    <property type="component" value="Unassembled WGS sequence"/>
</dbReference>
<dbReference type="InterPro" id="IPR006671">
    <property type="entry name" value="Cyclin_N"/>
</dbReference>
<sequence length="271" mass="31728">MTSIKLFGDFDKYLLKLWFEEFQITRYIYKEPILDSMTVDLIKRLCNALKQDSHVFVMSVDILVQYIMIQNNKNIVIEDQVLIVLTVIFICSKIAGEQSDLKPLVISKFYTNITEEDIATKTVNLAEIHVLKTLHHRLPFFSRIDDLKTFLNVYLKDFKLRVDIVGLSVQILDIVYIYYRRLFYKLKNVYKQSPDALQTFQEVITNRLYLPSGILLCALEMTKLKHFMNTETILDEISDLCNINRNHIELLSRYIYDIICVSGNSSSNTVI</sequence>
<evidence type="ECO:0000313" key="3">
    <source>
        <dbReference type="Proteomes" id="UP001458880"/>
    </source>
</evidence>
<dbReference type="SUPFAM" id="SSF47954">
    <property type="entry name" value="Cyclin-like"/>
    <property type="match status" value="1"/>
</dbReference>
<evidence type="ECO:0000313" key="2">
    <source>
        <dbReference type="EMBL" id="KAK9739347.1"/>
    </source>
</evidence>
<evidence type="ECO:0000259" key="1">
    <source>
        <dbReference type="Pfam" id="PF00134"/>
    </source>
</evidence>
<dbReference type="Pfam" id="PF00134">
    <property type="entry name" value="Cyclin_N"/>
    <property type="match status" value="1"/>
</dbReference>
<protein>
    <submittedName>
        <fullName evidence="2">Cyclin, N-terminal domain</fullName>
    </submittedName>
</protein>
<dbReference type="Gene3D" id="1.10.472.10">
    <property type="entry name" value="Cyclin-like"/>
    <property type="match status" value="1"/>
</dbReference>
<reference evidence="2 3" key="1">
    <citation type="journal article" date="2024" name="BMC Genomics">
        <title>De novo assembly and annotation of Popillia japonica's genome with initial clues to its potential as an invasive pest.</title>
        <authorList>
            <person name="Cucini C."/>
            <person name="Boschi S."/>
            <person name="Funari R."/>
            <person name="Cardaioli E."/>
            <person name="Iannotti N."/>
            <person name="Marturano G."/>
            <person name="Paoli F."/>
            <person name="Bruttini M."/>
            <person name="Carapelli A."/>
            <person name="Frati F."/>
            <person name="Nardi F."/>
        </authorList>
    </citation>
    <scope>NUCLEOTIDE SEQUENCE [LARGE SCALE GENOMIC DNA]</scope>
    <source>
        <strain evidence="2">DMR45628</strain>
    </source>
</reference>
<comment type="caution">
    <text evidence="2">The sequence shown here is derived from an EMBL/GenBank/DDBJ whole genome shotgun (WGS) entry which is preliminary data.</text>
</comment>
<dbReference type="InterPro" id="IPR036915">
    <property type="entry name" value="Cyclin-like_sf"/>
</dbReference>
<dbReference type="AlphaFoldDB" id="A0AAW1LZU6"/>
<keyword evidence="3" id="KW-1185">Reference proteome</keyword>
<feature type="domain" description="Cyclin N-terminal" evidence="1">
    <location>
        <begin position="36"/>
        <end position="138"/>
    </location>
</feature>
<accession>A0AAW1LZU6</accession>